<evidence type="ECO:0000313" key="3">
    <source>
        <dbReference type="Proteomes" id="UP000594118"/>
    </source>
</evidence>
<dbReference type="InterPro" id="IPR044855">
    <property type="entry name" value="CoA-Trfase_III_dom3_sf"/>
</dbReference>
<reference evidence="2 3" key="1">
    <citation type="submission" date="2019-10" db="EMBL/GenBank/DDBJ databases">
        <title>Pseudopuniceibacterium sp. HQ09 islated from Antarctica.</title>
        <authorList>
            <person name="Liao L."/>
            <person name="Su S."/>
            <person name="Chen B."/>
            <person name="Yu Y."/>
        </authorList>
    </citation>
    <scope>NUCLEOTIDE SEQUENCE [LARGE SCALE GENOMIC DNA]</scope>
    <source>
        <strain evidence="2 3">HQ09</strain>
    </source>
</reference>
<evidence type="ECO:0000313" key="2">
    <source>
        <dbReference type="EMBL" id="QOL79391.1"/>
    </source>
</evidence>
<evidence type="ECO:0000256" key="1">
    <source>
        <dbReference type="ARBA" id="ARBA00022679"/>
    </source>
</evidence>
<gene>
    <name evidence="2" type="ORF">F3W81_00190</name>
</gene>
<dbReference type="InterPro" id="IPR003673">
    <property type="entry name" value="CoA-Trfase_fam_III"/>
</dbReference>
<dbReference type="PANTHER" id="PTHR48228:SF6">
    <property type="entry name" value="L-CARNITINE COA-TRANSFERASE"/>
    <property type="match status" value="1"/>
</dbReference>
<proteinExistence type="predicted"/>
<dbReference type="AlphaFoldDB" id="A0A7M3V2S8"/>
<dbReference type="GO" id="GO:0003824">
    <property type="term" value="F:catalytic activity"/>
    <property type="evidence" value="ECO:0007669"/>
    <property type="project" value="InterPro"/>
</dbReference>
<dbReference type="InterPro" id="IPR050509">
    <property type="entry name" value="CoA-transferase_III"/>
</dbReference>
<dbReference type="RefSeq" id="WP_193081534.1">
    <property type="nucleotide sequence ID" value="NZ_CP045201.1"/>
</dbReference>
<evidence type="ECO:0008006" key="4">
    <source>
        <dbReference type="Google" id="ProtNLM"/>
    </source>
</evidence>
<dbReference type="KEGG" id="pshq:F3W81_00190"/>
<accession>A0A7M3V2S8</accession>
<dbReference type="Proteomes" id="UP000594118">
    <property type="component" value="Chromosome"/>
</dbReference>
<protein>
    <recommendedName>
        <fullName evidence="4">CoA transferase</fullName>
    </recommendedName>
</protein>
<keyword evidence="1" id="KW-0808">Transferase</keyword>
<dbReference type="InterPro" id="IPR023606">
    <property type="entry name" value="CoA-Trfase_III_dom_1_sf"/>
</dbReference>
<dbReference type="SUPFAM" id="SSF89796">
    <property type="entry name" value="CoA-transferase family III (CaiB/BaiF)"/>
    <property type="match status" value="2"/>
</dbReference>
<dbReference type="Gene3D" id="3.30.1540.10">
    <property type="entry name" value="formyl-coa transferase, domain 3"/>
    <property type="match status" value="2"/>
</dbReference>
<name>A0A7M3V2S8_9RHOB</name>
<organism evidence="2 3">
    <name type="scientific">Pseudooceanicola spongiae</name>
    <dbReference type="NCBI Taxonomy" id="2613965"/>
    <lineage>
        <taxon>Bacteria</taxon>
        <taxon>Pseudomonadati</taxon>
        <taxon>Pseudomonadota</taxon>
        <taxon>Alphaproteobacteria</taxon>
        <taxon>Rhodobacterales</taxon>
        <taxon>Paracoccaceae</taxon>
        <taxon>Pseudooceanicola</taxon>
    </lineage>
</organism>
<sequence>MAEERDAAKGALAGLRVLDLSDHRGAMAGRLLGLMGADVLVVEPEVGSAARQQSPFDGDGNSLFWRAYGTGRRSLILDRATERARLEALAAVADVVIEAGTASEGFLQTEALHQRNPGLVHLMITPYGLDGPKAEYLSSDLTLWAAGGALKPTEAQAGIPTRISLPQSWHHAAADGVCGVMIALEARRRTGQGQQVVTSVQASVTQSTLSLSLAARIGHADYVFRPEIRSKKRRELDLSGSGSRTQRSKWPVRDGLVEMHLALGPAAGRFTNALFALMHRRGACSAEFAAWDWVALPPLIENDEISEAQLEQARSEVAAFLAPMTKAGAVEMALEHRLMLAPIMDTADLDVSPHAAARNFFHVIDGLRLPGDLARGFAEGFVVPCAAPAKGAGGTAAEAEWLDAAPRVAVPFAPAMARAKGAAATPLEGLTVLDLSWVVAGPMIGRCLSDFGARVIRVESRKKLETARVTGPYPGGEKNPEKSGLFENCNAGKLGVTLDLSSEAGRAVLRDLAAQADVLVESFAPGQMARWGLSHDVLAEVNPGLVMLSTSLMGQSGPWHRLAGFGNIGAAMSGLQMLAGQEGVPPVGPYGPYTDFVAPRLALPVLLAALERRRQTGQGAWLDVSQAEAGMQFIAEAFAQYSATGQLPVARANRDPLICPNNVYPCRVAHGETAWIAISVSDDAVWGALAAAVGLEESTWPDRAARQAAEVDIDASISAWTRDQDPGDLEVLLQGLRVPAAVVADTTDLARDPQLAAWGHFVELPRGDQTVAVVEACRFKLSETPGKPRMAPPHLGRDTDAILTQVLHYAPQRIRDLREAGVLD</sequence>
<dbReference type="Gene3D" id="3.40.50.10540">
    <property type="entry name" value="Crotonobetainyl-coa:carnitine coa-transferase, domain 1"/>
    <property type="match status" value="2"/>
</dbReference>
<dbReference type="Pfam" id="PF02515">
    <property type="entry name" value="CoA_transf_3"/>
    <property type="match status" value="2"/>
</dbReference>
<dbReference type="EMBL" id="CP045201">
    <property type="protein sequence ID" value="QOL79391.1"/>
    <property type="molecule type" value="Genomic_DNA"/>
</dbReference>
<dbReference type="PANTHER" id="PTHR48228">
    <property type="entry name" value="SUCCINYL-COA--D-CITRAMALATE COA-TRANSFERASE"/>
    <property type="match status" value="1"/>
</dbReference>
<keyword evidence="3" id="KW-1185">Reference proteome</keyword>